<dbReference type="EMBL" id="JBHUCO010000055">
    <property type="protein sequence ID" value="MFD1523043.1"/>
    <property type="molecule type" value="Genomic_DNA"/>
</dbReference>
<organism evidence="5 6">
    <name type="scientific">Pseudonocardia yunnanensis</name>
    <dbReference type="NCBI Taxonomy" id="58107"/>
    <lineage>
        <taxon>Bacteria</taxon>
        <taxon>Bacillati</taxon>
        <taxon>Actinomycetota</taxon>
        <taxon>Actinomycetes</taxon>
        <taxon>Pseudonocardiales</taxon>
        <taxon>Pseudonocardiaceae</taxon>
        <taxon>Pseudonocardia</taxon>
    </lineage>
</organism>
<dbReference type="PANTHER" id="PTHR30480:SF16">
    <property type="entry name" value="GLYCOSIDE HYDROLASE FAMILY 3 DOMAIN PROTEIN"/>
    <property type="match status" value="1"/>
</dbReference>
<evidence type="ECO:0000313" key="6">
    <source>
        <dbReference type="Proteomes" id="UP001597114"/>
    </source>
</evidence>
<keyword evidence="3 5" id="KW-0326">Glycosidase</keyword>
<dbReference type="Pfam" id="PF00933">
    <property type="entry name" value="Glyco_hydro_3"/>
    <property type="match status" value="1"/>
</dbReference>
<dbReference type="Gene3D" id="3.20.20.300">
    <property type="entry name" value="Glycoside hydrolase, family 3, N-terminal domain"/>
    <property type="match status" value="1"/>
</dbReference>
<feature type="non-terminal residue" evidence="5">
    <location>
        <position position="365"/>
    </location>
</feature>
<dbReference type="InterPro" id="IPR036962">
    <property type="entry name" value="Glyco_hydro_3_N_sf"/>
</dbReference>
<dbReference type="GO" id="GO:0016798">
    <property type="term" value="F:hydrolase activity, acting on glycosyl bonds"/>
    <property type="evidence" value="ECO:0007669"/>
    <property type="project" value="UniProtKB-KW"/>
</dbReference>
<dbReference type="InterPro" id="IPR001764">
    <property type="entry name" value="Glyco_hydro_3_N"/>
</dbReference>
<evidence type="ECO:0000259" key="4">
    <source>
        <dbReference type="Pfam" id="PF00933"/>
    </source>
</evidence>
<feature type="domain" description="Glycoside hydrolase family 3 N-terminal" evidence="4">
    <location>
        <begin position="42"/>
        <end position="331"/>
    </location>
</feature>
<dbReference type="PANTHER" id="PTHR30480">
    <property type="entry name" value="BETA-HEXOSAMINIDASE-RELATED"/>
    <property type="match status" value="1"/>
</dbReference>
<comment type="similarity">
    <text evidence="1">Belongs to the glycosyl hydrolase 3 family.</text>
</comment>
<gene>
    <name evidence="5" type="ORF">ACFSJD_36555</name>
</gene>
<accession>A0ABW4F5T6</accession>
<dbReference type="SUPFAM" id="SSF51445">
    <property type="entry name" value="(Trans)glycosidases"/>
    <property type="match status" value="1"/>
</dbReference>
<proteinExistence type="inferred from homology"/>
<comment type="caution">
    <text evidence="5">The sequence shown here is derived from an EMBL/GenBank/DDBJ whole genome shotgun (WGS) entry which is preliminary data.</text>
</comment>
<keyword evidence="2 5" id="KW-0378">Hydrolase</keyword>
<evidence type="ECO:0000313" key="5">
    <source>
        <dbReference type="EMBL" id="MFD1523043.1"/>
    </source>
</evidence>
<dbReference type="RefSeq" id="WP_379659373.1">
    <property type="nucleotide sequence ID" value="NZ_JBHUCO010000055.1"/>
</dbReference>
<dbReference type="InterPro" id="IPR017853">
    <property type="entry name" value="GH"/>
</dbReference>
<reference evidence="6" key="1">
    <citation type="journal article" date="2019" name="Int. J. Syst. Evol. Microbiol.">
        <title>The Global Catalogue of Microorganisms (GCM) 10K type strain sequencing project: providing services to taxonomists for standard genome sequencing and annotation.</title>
        <authorList>
            <consortium name="The Broad Institute Genomics Platform"/>
            <consortium name="The Broad Institute Genome Sequencing Center for Infectious Disease"/>
            <person name="Wu L."/>
            <person name="Ma J."/>
        </authorList>
    </citation>
    <scope>NUCLEOTIDE SEQUENCE [LARGE SCALE GENOMIC DNA]</scope>
    <source>
        <strain evidence="6">CCM 7043</strain>
    </source>
</reference>
<evidence type="ECO:0000256" key="1">
    <source>
        <dbReference type="ARBA" id="ARBA00005336"/>
    </source>
</evidence>
<evidence type="ECO:0000256" key="3">
    <source>
        <dbReference type="ARBA" id="ARBA00023295"/>
    </source>
</evidence>
<sequence length="365" mass="38059">MTGTDHSEPTVTELRRLAAGVLIPAVGRTVVPRWVEARIADGVGGFIPYGRNITDAAQVRTMTARLHELRDHVLVAIDEEGGDVNRLEDAGGISVPGNRALGRLDDLDATREAAFQIGLSLVEAGVDWDLAPAVDAAVNPLSPNGIRCFGADRDLVSRHAAAWVEGLQAAGVSACAKHYPGHGASGTDAHLGSPRIDISREELLESYLDPFRAAIAAGVDSIMVSHDLLPQVDDVPATISHELLTVILRGELGYEGVIITDALEMAGIHDVAPLEVSAPAAIAAGADALCLGSAAFDEDTATAIDAIVAAVHAGTLSVERLRDANARLARLGTRPRADLAARDASIGERLAERVTEVDGGVVLHG</sequence>
<name>A0ABW4F5T6_9PSEU</name>
<evidence type="ECO:0000256" key="2">
    <source>
        <dbReference type="ARBA" id="ARBA00022801"/>
    </source>
</evidence>
<dbReference type="InterPro" id="IPR050226">
    <property type="entry name" value="NagZ_Beta-hexosaminidase"/>
</dbReference>
<dbReference type="Proteomes" id="UP001597114">
    <property type="component" value="Unassembled WGS sequence"/>
</dbReference>
<protein>
    <submittedName>
        <fullName evidence="5">Glycoside hydrolase family 3 protein</fullName>
        <ecNumber evidence="5">3.2.1.-</ecNumber>
    </submittedName>
</protein>
<dbReference type="EC" id="3.2.1.-" evidence="5"/>
<keyword evidence="6" id="KW-1185">Reference proteome</keyword>